<sequence>MSFRIPNNLLQVLADYTSQALGAAHDISDEFEEDINELDCQAKRICVILRIIRESAHRQSSAEGGNATLGGCESPKPIEVALRGLGHLIHEFTGLPDIGSAPMGREGQRRELTVQPLGKPVSLAEAALELFGHNTKIIFRRKDKRPRDAAIVEGKTERRGTVYSRLATSQRKRRFALYTARVALFPDVFHTPTLSQEGGEGEMRPFVSPAVREFADLNVEAEREMFGSFYRLDTKAELLREWPSLFSTVEHLQGLLRAEGVRFIPSEAMKRENLEGQLRWFEFPFTDNGVVRMIVKHVLAVDFTWELLQSGRWRVLGLHWLLKTRPPPAFLLPLGSGGCEDTSNLWKEKASSLRATTLRVEPAYYEAALRFLTNCFETGLEGGAVGALRLADAVTMEVIETQCRELKENFFVGPLEPSFVLDVRPGTHVSLALNWPHNSSFYSTTAPLNEEGGGPLYLKYKLRNGTVVFEKRRGTDTQAAVQSDFYTDCLTIDDGQSVVVVDIERQLWQFICA</sequence>
<dbReference type="AlphaFoldDB" id="A0A1G4IDF1"/>
<keyword evidence="2" id="KW-1185">Reference proteome</keyword>
<accession>A0A1G4IDF1</accession>
<reference evidence="1" key="1">
    <citation type="submission" date="2016-09" db="EMBL/GenBank/DDBJ databases">
        <authorList>
            <person name="Hebert L."/>
            <person name="Moumen B."/>
        </authorList>
    </citation>
    <scope>NUCLEOTIDE SEQUENCE [LARGE SCALE GENOMIC DNA]</scope>
    <source>
        <strain evidence="1">OVI</strain>
    </source>
</reference>
<dbReference type="GeneID" id="92375702"/>
<comment type="caution">
    <text evidence="1">The sequence shown here is derived from an EMBL/GenBank/DDBJ whole genome shotgun (WGS) entry which is preliminary data.</text>
</comment>
<gene>
    <name evidence="1" type="ORF">TEOVI_000176200</name>
</gene>
<dbReference type="VEuPathDB" id="TriTrypDB:TEOVI_000176200"/>
<dbReference type="RefSeq" id="XP_067081045.1">
    <property type="nucleotide sequence ID" value="XM_067224944.1"/>
</dbReference>
<evidence type="ECO:0000313" key="1">
    <source>
        <dbReference type="EMBL" id="SCU70189.1"/>
    </source>
</evidence>
<dbReference type="Proteomes" id="UP000195570">
    <property type="component" value="Unassembled WGS sequence"/>
</dbReference>
<protein>
    <submittedName>
        <fullName evidence="1">Uncharacterized protein</fullName>
    </submittedName>
</protein>
<name>A0A1G4IDF1_TRYEQ</name>
<organism evidence="1 2">
    <name type="scientific">Trypanosoma equiperdum</name>
    <dbReference type="NCBI Taxonomy" id="5694"/>
    <lineage>
        <taxon>Eukaryota</taxon>
        <taxon>Discoba</taxon>
        <taxon>Euglenozoa</taxon>
        <taxon>Kinetoplastea</taxon>
        <taxon>Metakinetoplastina</taxon>
        <taxon>Trypanosomatida</taxon>
        <taxon>Trypanosomatidae</taxon>
        <taxon>Trypanosoma</taxon>
    </lineage>
</organism>
<dbReference type="EMBL" id="CZPT02001381">
    <property type="protein sequence ID" value="SCU70189.1"/>
    <property type="molecule type" value="Genomic_DNA"/>
</dbReference>
<evidence type="ECO:0000313" key="2">
    <source>
        <dbReference type="Proteomes" id="UP000195570"/>
    </source>
</evidence>
<proteinExistence type="predicted"/>